<dbReference type="Pfam" id="PF00814">
    <property type="entry name" value="TsaD"/>
    <property type="match status" value="1"/>
</dbReference>
<dbReference type="AlphaFoldDB" id="A0A0G0XV51"/>
<gene>
    <name evidence="2" type="ORF">UU43_C0002G0086</name>
</gene>
<evidence type="ECO:0000313" key="2">
    <source>
        <dbReference type="EMBL" id="KKR91777.1"/>
    </source>
</evidence>
<dbReference type="GO" id="GO:0006508">
    <property type="term" value="P:proteolysis"/>
    <property type="evidence" value="ECO:0007669"/>
    <property type="project" value="UniProtKB-KW"/>
</dbReference>
<keyword evidence="2" id="KW-0645">Protease</keyword>
<protein>
    <submittedName>
        <fullName evidence="2">Peptidase M22 glycoprotease</fullName>
    </submittedName>
</protein>
<dbReference type="InterPro" id="IPR000905">
    <property type="entry name" value="Gcp-like_dom"/>
</dbReference>
<evidence type="ECO:0000313" key="3">
    <source>
        <dbReference type="Proteomes" id="UP000034190"/>
    </source>
</evidence>
<dbReference type="Proteomes" id="UP000034190">
    <property type="component" value="Unassembled WGS sequence"/>
</dbReference>
<proteinExistence type="predicted"/>
<dbReference type="EMBL" id="LCAP01000002">
    <property type="protein sequence ID" value="KKR91777.1"/>
    <property type="molecule type" value="Genomic_DNA"/>
</dbReference>
<comment type="caution">
    <text evidence="2">The sequence shown here is derived from an EMBL/GenBank/DDBJ whole genome shotgun (WGS) entry which is preliminary data.</text>
</comment>
<accession>A0A0G0XV51</accession>
<dbReference type="Gene3D" id="3.30.420.40">
    <property type="match status" value="1"/>
</dbReference>
<dbReference type="SUPFAM" id="SSF53067">
    <property type="entry name" value="Actin-like ATPase domain"/>
    <property type="match status" value="1"/>
</dbReference>
<dbReference type="GO" id="GO:0008233">
    <property type="term" value="F:peptidase activity"/>
    <property type="evidence" value="ECO:0007669"/>
    <property type="project" value="UniProtKB-KW"/>
</dbReference>
<dbReference type="InterPro" id="IPR043129">
    <property type="entry name" value="ATPase_NBD"/>
</dbReference>
<sequence>MILYINTTANSLVEIGIKNKNKFIFKKKFSSRRTQAERLLPSIAKLLKDNKIKLSDLKGVEVANHGGSFTSLRIGVVTANGLAYALSIPARGGEGEARKTKSGKLSFDLVKPEYGGEPTITVKRKINSRSCGKDVKN</sequence>
<feature type="domain" description="Gcp-like" evidence="1">
    <location>
        <begin position="33"/>
        <end position="90"/>
    </location>
</feature>
<reference evidence="2 3" key="1">
    <citation type="journal article" date="2015" name="Nature">
        <title>rRNA introns, odd ribosomes, and small enigmatic genomes across a large radiation of phyla.</title>
        <authorList>
            <person name="Brown C.T."/>
            <person name="Hug L.A."/>
            <person name="Thomas B.C."/>
            <person name="Sharon I."/>
            <person name="Castelle C.J."/>
            <person name="Singh A."/>
            <person name="Wilkins M.J."/>
            <person name="Williams K.H."/>
            <person name="Banfield J.F."/>
        </authorList>
    </citation>
    <scope>NUCLEOTIDE SEQUENCE [LARGE SCALE GENOMIC DNA]</scope>
</reference>
<organism evidence="2 3">
    <name type="scientific">Candidatus Falkowbacteria bacterium GW2011_GWA2_41_14</name>
    <dbReference type="NCBI Taxonomy" id="1618635"/>
    <lineage>
        <taxon>Bacteria</taxon>
        <taxon>Candidatus Falkowiibacteriota</taxon>
    </lineage>
</organism>
<keyword evidence="2" id="KW-0378">Hydrolase</keyword>
<evidence type="ECO:0000259" key="1">
    <source>
        <dbReference type="Pfam" id="PF00814"/>
    </source>
</evidence>
<name>A0A0G0XV51_9BACT</name>